<evidence type="ECO:0000256" key="1">
    <source>
        <dbReference type="SAM" id="MobiDB-lite"/>
    </source>
</evidence>
<proteinExistence type="predicted"/>
<sequence length="252" mass="28889">MNRNVRIELSTSQEDWKVVRECYVQSFHRYPLYKYMIPDDNKRDAFLRAYLDANYDVTVATGQGILLAVKLSQTDLNNNNNNNSNPLKCNESECSTNCSNNDATSNNNTTNKNIRTTIIGGVVFVPPSRDGHGWAITDDEPYWEAYEKHGLAKISAEGFERVKRYEAWENENICRKLSGSRIPMWNGLFCAISPEYSSKGLGSAVYKEAIRIMAQYWVKQQKESRAQLSRTRPQSERLVRNDSQLLEPAKEN</sequence>
<evidence type="ECO:0000313" key="3">
    <source>
        <dbReference type="Proteomes" id="UP000008144"/>
    </source>
</evidence>
<dbReference type="Proteomes" id="UP000008144">
    <property type="component" value="Unassembled WGS sequence"/>
</dbReference>
<dbReference type="InParanoid" id="F6VJE3"/>
<evidence type="ECO:0000313" key="2">
    <source>
        <dbReference type="Ensembl" id="ENSCINP00000016095.3"/>
    </source>
</evidence>
<evidence type="ECO:0008006" key="4">
    <source>
        <dbReference type="Google" id="ProtNLM"/>
    </source>
</evidence>
<dbReference type="Ensembl" id="ENSCINT00000016095.3">
    <property type="protein sequence ID" value="ENSCINP00000016095.3"/>
    <property type="gene ID" value="ENSCING00000017342.2"/>
</dbReference>
<reference evidence="3" key="1">
    <citation type="journal article" date="2002" name="Science">
        <title>The draft genome of Ciona intestinalis: insights into chordate and vertebrate origins.</title>
        <authorList>
            <person name="Dehal P."/>
            <person name="Satou Y."/>
            <person name="Campbell R.K."/>
            <person name="Chapman J."/>
            <person name="Degnan B."/>
            <person name="De Tomaso A."/>
            <person name="Davidson B."/>
            <person name="Di Gregorio A."/>
            <person name="Gelpke M."/>
            <person name="Goodstein D.M."/>
            <person name="Harafuji N."/>
            <person name="Hastings K.E."/>
            <person name="Ho I."/>
            <person name="Hotta K."/>
            <person name="Huang W."/>
            <person name="Kawashima T."/>
            <person name="Lemaire P."/>
            <person name="Martinez D."/>
            <person name="Meinertzhagen I.A."/>
            <person name="Necula S."/>
            <person name="Nonaka M."/>
            <person name="Putnam N."/>
            <person name="Rash S."/>
            <person name="Saiga H."/>
            <person name="Satake M."/>
            <person name="Terry A."/>
            <person name="Yamada L."/>
            <person name="Wang H.G."/>
            <person name="Awazu S."/>
            <person name="Azumi K."/>
            <person name="Boore J."/>
            <person name="Branno M."/>
            <person name="Chin-Bow S."/>
            <person name="DeSantis R."/>
            <person name="Doyle S."/>
            <person name="Francino P."/>
            <person name="Keys D.N."/>
            <person name="Haga S."/>
            <person name="Hayashi H."/>
            <person name="Hino K."/>
            <person name="Imai K.S."/>
            <person name="Inaba K."/>
            <person name="Kano S."/>
            <person name="Kobayashi K."/>
            <person name="Kobayashi M."/>
            <person name="Lee B.I."/>
            <person name="Makabe K.W."/>
            <person name="Manohar C."/>
            <person name="Matassi G."/>
            <person name="Medina M."/>
            <person name="Mochizuki Y."/>
            <person name="Mount S."/>
            <person name="Morishita T."/>
            <person name="Miura S."/>
            <person name="Nakayama A."/>
            <person name="Nishizaka S."/>
            <person name="Nomoto H."/>
            <person name="Ohta F."/>
            <person name="Oishi K."/>
            <person name="Rigoutsos I."/>
            <person name="Sano M."/>
            <person name="Sasaki A."/>
            <person name="Sasakura Y."/>
            <person name="Shoguchi E."/>
            <person name="Shin-i T."/>
            <person name="Spagnuolo A."/>
            <person name="Stainier D."/>
            <person name="Suzuki M.M."/>
            <person name="Tassy O."/>
            <person name="Takatori N."/>
            <person name="Tokuoka M."/>
            <person name="Yagi K."/>
            <person name="Yoshizaki F."/>
            <person name="Wada S."/>
            <person name="Zhang C."/>
            <person name="Hyatt P.D."/>
            <person name="Larimer F."/>
            <person name="Detter C."/>
            <person name="Doggett N."/>
            <person name="Glavina T."/>
            <person name="Hawkins T."/>
            <person name="Richardson P."/>
            <person name="Lucas S."/>
            <person name="Kohara Y."/>
            <person name="Levine M."/>
            <person name="Satoh N."/>
            <person name="Rokhsar D.S."/>
        </authorList>
    </citation>
    <scope>NUCLEOTIDE SEQUENCE [LARGE SCALE GENOMIC DNA]</scope>
</reference>
<dbReference type="Gene3D" id="3.40.630.30">
    <property type="match status" value="1"/>
</dbReference>
<reference evidence="2" key="3">
    <citation type="submission" date="2025-09" db="UniProtKB">
        <authorList>
            <consortium name="Ensembl"/>
        </authorList>
    </citation>
    <scope>IDENTIFICATION</scope>
</reference>
<feature type="region of interest" description="Disordered" evidence="1">
    <location>
        <begin position="224"/>
        <end position="252"/>
    </location>
</feature>
<protein>
    <recommendedName>
        <fullName evidence="4">N-acetyltransferase domain-containing protein</fullName>
    </recommendedName>
</protein>
<name>F6VJE3_CIOIN</name>
<organism evidence="2 3">
    <name type="scientific">Ciona intestinalis</name>
    <name type="common">Transparent sea squirt</name>
    <name type="synonym">Ascidia intestinalis</name>
    <dbReference type="NCBI Taxonomy" id="7719"/>
    <lineage>
        <taxon>Eukaryota</taxon>
        <taxon>Metazoa</taxon>
        <taxon>Chordata</taxon>
        <taxon>Tunicata</taxon>
        <taxon>Ascidiacea</taxon>
        <taxon>Phlebobranchia</taxon>
        <taxon>Cionidae</taxon>
        <taxon>Ciona</taxon>
    </lineage>
</organism>
<keyword evidence="3" id="KW-1185">Reference proteome</keyword>
<dbReference type="HOGENOM" id="CLU_097749_0_0_1"/>
<reference evidence="2" key="2">
    <citation type="submission" date="2025-08" db="UniProtKB">
        <authorList>
            <consortium name="Ensembl"/>
        </authorList>
    </citation>
    <scope>IDENTIFICATION</scope>
</reference>
<dbReference type="GeneTree" id="ENSGT00390000016166"/>
<accession>F6VJE3</accession>
<dbReference type="AlphaFoldDB" id="F6VJE3"/>